<proteinExistence type="predicted"/>
<reference evidence="2" key="3">
    <citation type="submission" date="2021-05" db="EMBL/GenBank/DDBJ databases">
        <title>Protein family content uncovers lineage relationships and bacterial pathway maintenance mechanisms in DPANN archaea.</title>
        <authorList>
            <person name="Castelle C.J."/>
            <person name="Meheust R."/>
            <person name="Jaffe A.L."/>
            <person name="Seitz K."/>
            <person name="Gong X."/>
            <person name="Baker B.J."/>
            <person name="Banfield J.F."/>
        </authorList>
    </citation>
    <scope>NUCLEOTIDE SEQUENCE</scope>
    <source>
        <strain evidence="2">RIFCSPLOWO2_01_FULL_58_19</strain>
    </source>
</reference>
<accession>A0A7J4JFE3</accession>
<reference evidence="2" key="2">
    <citation type="submission" date="2021-03" db="EMBL/GenBank/DDBJ databases">
        <authorList>
            <person name="Jaffe A."/>
        </authorList>
    </citation>
    <scope>NUCLEOTIDE SEQUENCE</scope>
    <source>
        <strain evidence="2">RIFCSPLOWO2_01_FULL_58_19</strain>
    </source>
</reference>
<comment type="caution">
    <text evidence="1">The sequence shown here is derived from an EMBL/GenBank/DDBJ whole genome shotgun (WGS) entry which is preliminary data.</text>
</comment>
<dbReference type="Proteomes" id="UP000678237">
    <property type="component" value="Unassembled WGS sequence"/>
</dbReference>
<evidence type="ECO:0000313" key="2">
    <source>
        <dbReference type="EMBL" id="MBS3062933.1"/>
    </source>
</evidence>
<gene>
    <name evidence="1" type="ORF">HA252_00355</name>
    <name evidence="2" type="ORF">J4203_03600</name>
</gene>
<evidence type="ECO:0000313" key="3">
    <source>
        <dbReference type="Proteomes" id="UP000564964"/>
    </source>
</evidence>
<protein>
    <submittedName>
        <fullName evidence="1">Uncharacterized protein</fullName>
    </submittedName>
</protein>
<dbReference type="Proteomes" id="UP000564964">
    <property type="component" value="Unassembled WGS sequence"/>
</dbReference>
<reference evidence="3" key="1">
    <citation type="journal article" date="2020" name="bioRxiv">
        <title>A rank-normalized archaeal taxonomy based on genome phylogeny resolves widespread incomplete and uneven classifications.</title>
        <authorList>
            <person name="Rinke C."/>
            <person name="Chuvochina M."/>
            <person name="Mussig A.J."/>
            <person name="Chaumeil P.-A."/>
            <person name="Waite D.W."/>
            <person name="Whitman W.B."/>
            <person name="Parks D.H."/>
            <person name="Hugenholtz P."/>
        </authorList>
    </citation>
    <scope>NUCLEOTIDE SEQUENCE [LARGE SCALE GENOMIC DNA]</scope>
</reference>
<dbReference type="EMBL" id="DUGH01000008">
    <property type="protein sequence ID" value="HIH15840.1"/>
    <property type="molecule type" value="Genomic_DNA"/>
</dbReference>
<dbReference type="EMBL" id="JAGVWE010000003">
    <property type="protein sequence ID" value="MBS3062933.1"/>
    <property type="molecule type" value="Genomic_DNA"/>
</dbReference>
<organism evidence="1 3">
    <name type="scientific">Candidatus Iainarchaeum sp</name>
    <dbReference type="NCBI Taxonomy" id="3101447"/>
    <lineage>
        <taxon>Archaea</taxon>
        <taxon>Candidatus Iainarchaeota</taxon>
        <taxon>Candidatus Iainarchaeia</taxon>
        <taxon>Candidatus Iainarchaeales</taxon>
        <taxon>Candidatus Iainarchaeaceae</taxon>
        <taxon>Candidatus Iainarchaeum</taxon>
    </lineage>
</organism>
<sequence>MDKKLVIYALSALIVTALIFGLASNQAKPQEIHHHFDFLLYLDGQAVDLGQDQYQATAEHPLDERVHLHDGNGKVVHIHAAEVTLDDFLDSLGIELHEVEGLRIYVNGREEKLGLDYQPKDLDQILVTDSASEATIQEQLASLTNNACIYSEKCPERGKPPTESCVGQCVI</sequence>
<evidence type="ECO:0000313" key="1">
    <source>
        <dbReference type="EMBL" id="HIH15840.1"/>
    </source>
</evidence>
<dbReference type="AlphaFoldDB" id="A0A7J4JFE3"/>
<name>A0A7J4JFE3_9ARCH</name>